<dbReference type="InterPro" id="IPR028098">
    <property type="entry name" value="Glyco_trans_4-like_N"/>
</dbReference>
<name>A0A1I7F176_9FIRM</name>
<dbReference type="GO" id="GO:0016757">
    <property type="term" value="F:glycosyltransferase activity"/>
    <property type="evidence" value="ECO:0007669"/>
    <property type="project" value="TreeGrafter"/>
</dbReference>
<evidence type="ECO:0000313" key="3">
    <source>
        <dbReference type="EMBL" id="SFU29963.1"/>
    </source>
</evidence>
<sequence>MRILSISAQKPDSTGSGVYLTEVVKALAEEGHRQAVVCGVYEEDRIVLPEGTLCCPVYFNSEKLPFPICGMSDEMPYPSTRYCDMTEEMTKAYRQAFTEAVHRAVEELNPDLILCHHLYLLTSIVRREFPDRKIIGFCHNTDLRQMEKNPLWREEIREEIRKLDRICVPQKPQADRVCGIYGADPEKICTVGMGYNDRIFRRTGCRADLVPGEMLGDPAGVTRIVFAGKIAEKKGVMSLIKCLPETGLAPDRIVLDLAGGAGNQEEYQAIRDLAAASPYNIRFPGKMAQPDLAALYNEAQIFVLPSFFDGIPLVVIEALACGDRVVVTELPGIRAWMEENAPGADIRYVKLPSMRNADEPVPEELPCFEKRLAGALREAAAAGETRITDVSAITWRGLVRRALDGMTPENQPSGAAPENQSSRDQA</sequence>
<accession>A0A1I7F176</accession>
<dbReference type="AlphaFoldDB" id="A0A1I7F176"/>
<dbReference type="Proteomes" id="UP000198817">
    <property type="component" value="Unassembled WGS sequence"/>
</dbReference>
<protein>
    <submittedName>
        <fullName evidence="3">Glycosyltransferase involved in cell wall bisynthesis</fullName>
    </submittedName>
</protein>
<evidence type="ECO:0000313" key="4">
    <source>
        <dbReference type="Proteomes" id="UP000198817"/>
    </source>
</evidence>
<dbReference type="CDD" id="cd03801">
    <property type="entry name" value="GT4_PimA-like"/>
    <property type="match status" value="1"/>
</dbReference>
<dbReference type="InterPro" id="IPR050194">
    <property type="entry name" value="Glycosyltransferase_grp1"/>
</dbReference>
<organism evidence="3 4">
    <name type="scientific">Eubacterium pyruvativorans</name>
    <dbReference type="NCBI Taxonomy" id="155865"/>
    <lineage>
        <taxon>Bacteria</taxon>
        <taxon>Bacillati</taxon>
        <taxon>Bacillota</taxon>
        <taxon>Clostridia</taxon>
        <taxon>Eubacteriales</taxon>
        <taxon>Eubacteriaceae</taxon>
        <taxon>Eubacterium</taxon>
    </lineage>
</organism>
<dbReference type="SUPFAM" id="SSF53756">
    <property type="entry name" value="UDP-Glycosyltransferase/glycogen phosphorylase"/>
    <property type="match status" value="1"/>
</dbReference>
<dbReference type="EMBL" id="FPBT01000001">
    <property type="protein sequence ID" value="SFU29963.1"/>
    <property type="molecule type" value="Genomic_DNA"/>
</dbReference>
<proteinExistence type="predicted"/>
<keyword evidence="4" id="KW-1185">Reference proteome</keyword>
<dbReference type="PANTHER" id="PTHR45947:SF3">
    <property type="entry name" value="SULFOQUINOVOSYL TRANSFERASE SQD2"/>
    <property type="match status" value="1"/>
</dbReference>
<feature type="compositionally biased region" description="Polar residues" evidence="1">
    <location>
        <begin position="408"/>
        <end position="426"/>
    </location>
</feature>
<dbReference type="Pfam" id="PF13439">
    <property type="entry name" value="Glyco_transf_4"/>
    <property type="match status" value="1"/>
</dbReference>
<dbReference type="OrthoDB" id="9806653at2"/>
<feature type="region of interest" description="Disordered" evidence="1">
    <location>
        <begin position="405"/>
        <end position="426"/>
    </location>
</feature>
<evidence type="ECO:0000259" key="2">
    <source>
        <dbReference type="Pfam" id="PF13439"/>
    </source>
</evidence>
<keyword evidence="3" id="KW-0808">Transferase</keyword>
<dbReference type="RefSeq" id="WP_090469362.1">
    <property type="nucleotide sequence ID" value="NZ_FOWF01000005.1"/>
</dbReference>
<dbReference type="Pfam" id="PF13692">
    <property type="entry name" value="Glyco_trans_1_4"/>
    <property type="match status" value="1"/>
</dbReference>
<evidence type="ECO:0000256" key="1">
    <source>
        <dbReference type="SAM" id="MobiDB-lite"/>
    </source>
</evidence>
<feature type="domain" description="Glycosyltransferase subfamily 4-like N-terminal" evidence="2">
    <location>
        <begin position="15"/>
        <end position="195"/>
    </location>
</feature>
<dbReference type="PANTHER" id="PTHR45947">
    <property type="entry name" value="SULFOQUINOVOSYL TRANSFERASE SQD2"/>
    <property type="match status" value="1"/>
</dbReference>
<dbReference type="STRING" id="155865.SAMN05216515_10535"/>
<reference evidence="3 4" key="1">
    <citation type="submission" date="2016-10" db="EMBL/GenBank/DDBJ databases">
        <authorList>
            <person name="de Groot N.N."/>
        </authorList>
    </citation>
    <scope>NUCLEOTIDE SEQUENCE [LARGE SCALE GENOMIC DNA]</scope>
    <source>
        <strain evidence="3 4">KHGC13</strain>
    </source>
</reference>
<dbReference type="Gene3D" id="3.40.50.2000">
    <property type="entry name" value="Glycogen Phosphorylase B"/>
    <property type="match status" value="2"/>
</dbReference>
<gene>
    <name evidence="3" type="ORF">SAMN05216508_101178</name>
</gene>